<dbReference type="InterPro" id="IPR036880">
    <property type="entry name" value="Kunitz_BPTI_sf"/>
</dbReference>
<dbReference type="Pfam" id="PF00014">
    <property type="entry name" value="Kunitz_BPTI"/>
    <property type="match status" value="2"/>
</dbReference>
<dbReference type="EnsemblMetazoa" id="CapteT159263">
    <property type="protein sequence ID" value="CapteP159263"/>
    <property type="gene ID" value="CapteG159263"/>
</dbReference>
<dbReference type="InterPro" id="IPR020901">
    <property type="entry name" value="Prtase_inh_Kunz-CS"/>
</dbReference>
<evidence type="ECO:0000313" key="7">
    <source>
        <dbReference type="EnsemblMetazoa" id="CapteP159263"/>
    </source>
</evidence>
<accession>R7UXM6</accession>
<evidence type="ECO:0000256" key="1">
    <source>
        <dbReference type="ARBA" id="ARBA00004613"/>
    </source>
</evidence>
<keyword evidence="8" id="KW-1185">Reference proteome</keyword>
<reference evidence="8" key="1">
    <citation type="submission" date="2012-12" db="EMBL/GenBank/DDBJ databases">
        <authorList>
            <person name="Hellsten U."/>
            <person name="Grimwood J."/>
            <person name="Chapman J.A."/>
            <person name="Shapiro H."/>
            <person name="Aerts A."/>
            <person name="Otillar R.P."/>
            <person name="Terry A.Y."/>
            <person name="Boore J.L."/>
            <person name="Simakov O."/>
            <person name="Marletaz F."/>
            <person name="Cho S.-J."/>
            <person name="Edsinger-Gonzales E."/>
            <person name="Havlak P."/>
            <person name="Kuo D.-H."/>
            <person name="Larsson T."/>
            <person name="Lv J."/>
            <person name="Arendt D."/>
            <person name="Savage R."/>
            <person name="Osoegawa K."/>
            <person name="de Jong P."/>
            <person name="Lindberg D.R."/>
            <person name="Seaver E.C."/>
            <person name="Weisblat D.A."/>
            <person name="Putnam N.H."/>
            <person name="Grigoriev I.V."/>
            <person name="Rokhsar D.S."/>
        </authorList>
    </citation>
    <scope>NUCLEOTIDE SEQUENCE</scope>
    <source>
        <strain evidence="8">I ESC-2004</strain>
    </source>
</reference>
<gene>
    <name evidence="6" type="ORF">CAPTEDRAFT_159263</name>
</gene>
<dbReference type="SUPFAM" id="SSF57362">
    <property type="entry name" value="BPTI-like"/>
    <property type="match status" value="2"/>
</dbReference>
<dbReference type="CDD" id="cd00109">
    <property type="entry name" value="Kunitz-type"/>
    <property type="match status" value="1"/>
</dbReference>
<comment type="subcellular location">
    <subcellularLocation>
        <location evidence="1">Secreted</location>
    </subcellularLocation>
</comment>
<evidence type="ECO:0000313" key="8">
    <source>
        <dbReference type="Proteomes" id="UP000014760"/>
    </source>
</evidence>
<dbReference type="PANTHER" id="PTHR45938">
    <property type="entry name" value="ACP24A4-RELATED"/>
    <property type="match status" value="1"/>
</dbReference>
<dbReference type="EMBL" id="KB298868">
    <property type="protein sequence ID" value="ELU08677.1"/>
    <property type="molecule type" value="Genomic_DNA"/>
</dbReference>
<dbReference type="PROSITE" id="PS50279">
    <property type="entry name" value="BPTI_KUNITZ_2"/>
    <property type="match status" value="2"/>
</dbReference>
<dbReference type="InterPro" id="IPR002223">
    <property type="entry name" value="Kunitz_BPTI"/>
</dbReference>
<name>R7UXM6_CAPTE</name>
<dbReference type="EMBL" id="AMQN01021598">
    <property type="status" value="NOT_ANNOTATED_CDS"/>
    <property type="molecule type" value="Genomic_DNA"/>
</dbReference>
<dbReference type="SMART" id="SM00131">
    <property type="entry name" value="KU"/>
    <property type="match status" value="2"/>
</dbReference>
<evidence type="ECO:0000256" key="4">
    <source>
        <dbReference type="ARBA" id="ARBA00023157"/>
    </source>
</evidence>
<keyword evidence="2" id="KW-0964">Secreted</keyword>
<dbReference type="GO" id="GO:0048019">
    <property type="term" value="F:receptor antagonist activity"/>
    <property type="evidence" value="ECO:0007669"/>
    <property type="project" value="TreeGrafter"/>
</dbReference>
<evidence type="ECO:0000313" key="6">
    <source>
        <dbReference type="EMBL" id="ELU08677.1"/>
    </source>
</evidence>
<dbReference type="OMA" id="NERYNTC"/>
<proteinExistence type="predicted"/>
<dbReference type="GO" id="GO:0005615">
    <property type="term" value="C:extracellular space"/>
    <property type="evidence" value="ECO:0007669"/>
    <property type="project" value="TreeGrafter"/>
</dbReference>
<dbReference type="OrthoDB" id="5950222at2759"/>
<dbReference type="STRING" id="283909.R7UXM6"/>
<dbReference type="PROSITE" id="PS00280">
    <property type="entry name" value="BPTI_KUNITZ_1"/>
    <property type="match status" value="1"/>
</dbReference>
<sequence>MIYTGNSKLDVKYVAVASGADIRADWKIYEQCELPVTVVEPACSSAKACDGEAICIQGKCVECPVDHVVESGVCKRVCIKDADCDANNACDFLKDVCNKCPAGTAPREGSCDETCSTSSDCKNPLSSCLDGFCDACGDLEIVEKNACVSICDLKKDEGDCSNKVSRFFYKAATAQCLEFKSCAQADGLSNNFGSKETCKTCEPKPLPAECLLNADVGTCENYQVRYMYNKNLKKCKKFTYNGCDGNKNNFPTKDACHQYCAKYD</sequence>
<evidence type="ECO:0000256" key="2">
    <source>
        <dbReference type="ARBA" id="ARBA00022525"/>
    </source>
</evidence>
<dbReference type="HOGENOM" id="CLU_1054626_0_0_1"/>
<dbReference type="GO" id="GO:0050431">
    <property type="term" value="F:transforming growth factor beta binding"/>
    <property type="evidence" value="ECO:0007669"/>
    <property type="project" value="TreeGrafter"/>
</dbReference>
<evidence type="ECO:0000256" key="3">
    <source>
        <dbReference type="ARBA" id="ARBA00022729"/>
    </source>
</evidence>
<dbReference type="PANTHER" id="PTHR45938:SF11">
    <property type="entry name" value="WAP, KAZAL, IMMUNOGLOBULIN, KUNITZ AND NTR DOMAIN-CONTAINING PROTEIN 2-LIKE"/>
    <property type="match status" value="1"/>
</dbReference>
<evidence type="ECO:0000259" key="5">
    <source>
        <dbReference type="PROSITE" id="PS50279"/>
    </source>
</evidence>
<organism evidence="6">
    <name type="scientific">Capitella teleta</name>
    <name type="common">Polychaete worm</name>
    <dbReference type="NCBI Taxonomy" id="283909"/>
    <lineage>
        <taxon>Eukaryota</taxon>
        <taxon>Metazoa</taxon>
        <taxon>Spiralia</taxon>
        <taxon>Lophotrochozoa</taxon>
        <taxon>Annelida</taxon>
        <taxon>Polychaeta</taxon>
        <taxon>Sedentaria</taxon>
        <taxon>Scolecida</taxon>
        <taxon>Capitellidae</taxon>
        <taxon>Capitella</taxon>
    </lineage>
</organism>
<keyword evidence="4" id="KW-1015">Disulfide bond</keyword>
<dbReference type="GO" id="GO:0004867">
    <property type="term" value="F:serine-type endopeptidase inhibitor activity"/>
    <property type="evidence" value="ECO:0007669"/>
    <property type="project" value="InterPro"/>
</dbReference>
<protein>
    <recommendedName>
        <fullName evidence="5">BPTI/Kunitz inhibitor domain-containing protein</fullName>
    </recommendedName>
</protein>
<keyword evidence="3" id="KW-0732">Signal</keyword>
<dbReference type="PRINTS" id="PR00759">
    <property type="entry name" value="BASICPTASE"/>
</dbReference>
<reference evidence="6 8" key="2">
    <citation type="journal article" date="2013" name="Nature">
        <title>Insights into bilaterian evolution from three spiralian genomes.</title>
        <authorList>
            <person name="Simakov O."/>
            <person name="Marletaz F."/>
            <person name="Cho S.J."/>
            <person name="Edsinger-Gonzales E."/>
            <person name="Havlak P."/>
            <person name="Hellsten U."/>
            <person name="Kuo D.H."/>
            <person name="Larsson T."/>
            <person name="Lv J."/>
            <person name="Arendt D."/>
            <person name="Savage R."/>
            <person name="Osoegawa K."/>
            <person name="de Jong P."/>
            <person name="Grimwood J."/>
            <person name="Chapman J.A."/>
            <person name="Shapiro H."/>
            <person name="Aerts A."/>
            <person name="Otillar R.P."/>
            <person name="Terry A.Y."/>
            <person name="Boore J.L."/>
            <person name="Grigoriev I.V."/>
            <person name="Lindberg D.R."/>
            <person name="Seaver E.C."/>
            <person name="Weisblat D.A."/>
            <person name="Putnam N.H."/>
            <person name="Rokhsar D.S."/>
        </authorList>
    </citation>
    <scope>NUCLEOTIDE SEQUENCE</scope>
    <source>
        <strain evidence="6 8">I ESC-2004</strain>
    </source>
</reference>
<dbReference type="AlphaFoldDB" id="R7UXM6"/>
<dbReference type="Gene3D" id="4.10.410.10">
    <property type="entry name" value="Pancreatic trypsin inhibitor Kunitz domain"/>
    <property type="match status" value="2"/>
</dbReference>
<feature type="domain" description="BPTI/Kunitz inhibitor" evidence="5">
    <location>
        <begin position="151"/>
        <end position="199"/>
    </location>
</feature>
<dbReference type="Proteomes" id="UP000014760">
    <property type="component" value="Unassembled WGS sequence"/>
</dbReference>
<reference evidence="7" key="3">
    <citation type="submission" date="2015-06" db="UniProtKB">
        <authorList>
            <consortium name="EnsemblMetazoa"/>
        </authorList>
    </citation>
    <scope>IDENTIFICATION</scope>
</reference>
<feature type="domain" description="BPTI/Kunitz inhibitor" evidence="5">
    <location>
        <begin position="210"/>
        <end position="260"/>
    </location>
</feature>